<gene>
    <name evidence="10" type="ORF">SAMN05421844_1011085</name>
</gene>
<accession>A0ABY0NK80</accession>
<evidence type="ECO:0000256" key="2">
    <source>
        <dbReference type="ARBA" id="ARBA00005417"/>
    </source>
</evidence>
<dbReference type="InterPro" id="IPR003439">
    <property type="entry name" value="ABC_transporter-like_ATP-bd"/>
</dbReference>
<evidence type="ECO:0000256" key="6">
    <source>
        <dbReference type="ARBA" id="ARBA00022840"/>
    </source>
</evidence>
<dbReference type="InterPro" id="IPR030679">
    <property type="entry name" value="ABC_ATPase_HisP-typ"/>
</dbReference>
<feature type="domain" description="ABC transporter" evidence="9">
    <location>
        <begin position="11"/>
        <end position="245"/>
    </location>
</feature>
<dbReference type="PANTHER" id="PTHR43166:SF9">
    <property type="entry name" value="GLUTAMATE_ASPARTATE IMPORT ATP-BINDING PROTEIN GLTL"/>
    <property type="match status" value="1"/>
</dbReference>
<dbReference type="SMART" id="SM00382">
    <property type="entry name" value="AAA"/>
    <property type="match status" value="1"/>
</dbReference>
<evidence type="ECO:0000259" key="9">
    <source>
        <dbReference type="PROSITE" id="PS50893"/>
    </source>
</evidence>
<keyword evidence="3" id="KW-0813">Transport</keyword>
<dbReference type="InterPro" id="IPR027417">
    <property type="entry name" value="P-loop_NTPase"/>
</dbReference>
<protein>
    <submittedName>
        <fullName evidence="10">Polar amino acid transport system ATP-binding protein</fullName>
    </submittedName>
</protein>
<evidence type="ECO:0000313" key="10">
    <source>
        <dbReference type="EMBL" id="SDF63299.1"/>
    </source>
</evidence>
<dbReference type="Pfam" id="PF00005">
    <property type="entry name" value="ABC_tran"/>
    <property type="match status" value="1"/>
</dbReference>
<evidence type="ECO:0000313" key="11">
    <source>
        <dbReference type="Proteomes" id="UP000199468"/>
    </source>
</evidence>
<name>A0ABY0NK80_9HYPH</name>
<comment type="caution">
    <text evidence="10">The sequence shown here is derived from an EMBL/GenBank/DDBJ whole genome shotgun (WGS) entry which is preliminary data.</text>
</comment>
<dbReference type="SUPFAM" id="SSF52540">
    <property type="entry name" value="P-loop containing nucleoside triphosphate hydrolases"/>
    <property type="match status" value="1"/>
</dbReference>
<dbReference type="InterPro" id="IPR003593">
    <property type="entry name" value="AAA+_ATPase"/>
</dbReference>
<evidence type="ECO:0000256" key="1">
    <source>
        <dbReference type="ARBA" id="ARBA00004202"/>
    </source>
</evidence>
<dbReference type="InterPro" id="IPR050086">
    <property type="entry name" value="MetN_ABC_transporter-like"/>
</dbReference>
<keyword evidence="5" id="KW-0547">Nucleotide-binding</keyword>
<organism evidence="10 11">
    <name type="scientific">Bosea robiniae</name>
    <dbReference type="NCBI Taxonomy" id="1036780"/>
    <lineage>
        <taxon>Bacteria</taxon>
        <taxon>Pseudomonadati</taxon>
        <taxon>Pseudomonadota</taxon>
        <taxon>Alphaproteobacteria</taxon>
        <taxon>Hyphomicrobiales</taxon>
        <taxon>Boseaceae</taxon>
        <taxon>Bosea</taxon>
    </lineage>
</organism>
<keyword evidence="8" id="KW-0472">Membrane</keyword>
<dbReference type="Gene3D" id="3.40.50.300">
    <property type="entry name" value="P-loop containing nucleotide triphosphate hydrolases"/>
    <property type="match status" value="1"/>
</dbReference>
<evidence type="ECO:0000256" key="4">
    <source>
        <dbReference type="ARBA" id="ARBA00022475"/>
    </source>
</evidence>
<comment type="subcellular location">
    <subcellularLocation>
        <location evidence="1">Cell membrane</location>
        <topology evidence="1">Peripheral membrane protein</topology>
    </subcellularLocation>
</comment>
<dbReference type="InterPro" id="IPR017871">
    <property type="entry name" value="ABC_transporter-like_CS"/>
</dbReference>
<keyword evidence="6 10" id="KW-0067">ATP-binding</keyword>
<evidence type="ECO:0000256" key="5">
    <source>
        <dbReference type="ARBA" id="ARBA00022741"/>
    </source>
</evidence>
<dbReference type="Proteomes" id="UP000199468">
    <property type="component" value="Unassembled WGS sequence"/>
</dbReference>
<proteinExistence type="inferred from homology"/>
<reference evidence="10 11" key="1">
    <citation type="submission" date="2016-10" db="EMBL/GenBank/DDBJ databases">
        <authorList>
            <person name="Varghese N."/>
            <person name="Submissions S."/>
        </authorList>
    </citation>
    <scope>NUCLEOTIDE SEQUENCE [LARGE SCALE GENOMIC DNA]</scope>
    <source>
        <strain evidence="10 11">DSM 26672</strain>
    </source>
</reference>
<dbReference type="RefSeq" id="WP_091856071.1">
    <property type="nucleotide sequence ID" value="NZ_FNBZ01000001.1"/>
</dbReference>
<evidence type="ECO:0000256" key="3">
    <source>
        <dbReference type="ARBA" id="ARBA00022448"/>
    </source>
</evidence>
<evidence type="ECO:0000256" key="7">
    <source>
        <dbReference type="ARBA" id="ARBA00022970"/>
    </source>
</evidence>
<evidence type="ECO:0000256" key="8">
    <source>
        <dbReference type="ARBA" id="ARBA00023136"/>
    </source>
</evidence>
<dbReference type="CDD" id="cd03262">
    <property type="entry name" value="ABC_HisP_GlnQ"/>
    <property type="match status" value="1"/>
</dbReference>
<dbReference type="PIRSF" id="PIRSF039085">
    <property type="entry name" value="ABC_ATPase_HisP"/>
    <property type="match status" value="1"/>
</dbReference>
<dbReference type="PANTHER" id="PTHR43166">
    <property type="entry name" value="AMINO ACID IMPORT ATP-BINDING PROTEIN"/>
    <property type="match status" value="1"/>
</dbReference>
<dbReference type="PROSITE" id="PS50893">
    <property type="entry name" value="ABC_TRANSPORTER_2"/>
    <property type="match status" value="1"/>
</dbReference>
<keyword evidence="4" id="KW-1003">Cell membrane</keyword>
<keyword evidence="11" id="KW-1185">Reference proteome</keyword>
<dbReference type="GO" id="GO:0005524">
    <property type="term" value="F:ATP binding"/>
    <property type="evidence" value="ECO:0007669"/>
    <property type="project" value="UniProtKB-KW"/>
</dbReference>
<dbReference type="PROSITE" id="PS00211">
    <property type="entry name" value="ABC_TRANSPORTER_1"/>
    <property type="match status" value="1"/>
</dbReference>
<keyword evidence="7" id="KW-0029">Amino-acid transport</keyword>
<sequence length="253" mass="27467">MAASAPARALLKMRGIEKSFGAVPILKGIDLDVAAGELVAIIGPSGSGKSTLLRCINRLEEPQAGSIHLDDIEITGKRVNLSKIRRDIGMVFQAFNLYPHFTAERNVSLALSKVLKLKAAEASERALAALEQVGLRHKAKAFPAELSGGQQQRVAIARSMAMAPKLYLFDEPTSALDPELVGEVLAVMQEMKAKGQTMVVVTHEMAFARQAADRVIFMDEGVIVEQGTPDAIFRQSINPRLSSFLRNYRGKEA</sequence>
<dbReference type="EMBL" id="FNBZ01000001">
    <property type="protein sequence ID" value="SDF63299.1"/>
    <property type="molecule type" value="Genomic_DNA"/>
</dbReference>
<comment type="similarity">
    <text evidence="2">Belongs to the ABC transporter superfamily.</text>
</comment>